<name>A0A1L3KKB6_9VIRU</name>
<dbReference type="EMBL" id="KX883807">
    <property type="protein sequence ID" value="APG77745.1"/>
    <property type="molecule type" value="Genomic_RNA"/>
</dbReference>
<protein>
    <submittedName>
        <fullName evidence="1">Uncharacterized protein</fullName>
    </submittedName>
</protein>
<evidence type="ECO:0000313" key="1">
    <source>
        <dbReference type="EMBL" id="APG77745.1"/>
    </source>
</evidence>
<reference evidence="1" key="1">
    <citation type="journal article" date="2016" name="Nature">
        <title>Redefining the invertebrate RNA virosphere.</title>
        <authorList>
            <person name="Shi M."/>
            <person name="Lin X.D."/>
            <person name="Tian J.H."/>
            <person name="Chen L.J."/>
            <person name="Chen X."/>
            <person name="Li C.X."/>
            <person name="Qin X.C."/>
            <person name="Li J."/>
            <person name="Cao J.P."/>
            <person name="Eden J.S."/>
            <person name="Buchmann J."/>
            <person name="Wang W."/>
            <person name="Xu J."/>
            <person name="Holmes E.C."/>
            <person name="Zhang Y.Z."/>
        </authorList>
    </citation>
    <scope>NUCLEOTIDE SEQUENCE</scope>
    <source>
        <strain evidence="1">WGML111093</strain>
    </source>
</reference>
<proteinExistence type="predicted"/>
<organism evidence="1">
    <name type="scientific">Hubei virga-like viurs 8</name>
    <dbReference type="NCBI Taxonomy" id="1923341"/>
    <lineage>
        <taxon>Viruses</taxon>
        <taxon>Riboviria</taxon>
    </lineage>
</organism>
<sequence length="106" mass="11286">MSFPAPDPKAITAAGPLFSAAAPEHCRVDGVAAKALLSHNVWSVSYGVDLCFSPQPCFNNPQAIQQARGIFQRATPAGLRLTDVEVLAISPGGVTVFKWQCCYKLP</sequence>
<accession>A0A1L3KKB6</accession>